<dbReference type="SMART" id="SM00986">
    <property type="entry name" value="UDG"/>
    <property type="match status" value="1"/>
</dbReference>
<keyword evidence="4" id="KW-0234">DNA repair</keyword>
<evidence type="ECO:0000313" key="9">
    <source>
        <dbReference type="EMBL" id="CAB4644272.1"/>
    </source>
</evidence>
<dbReference type="Pfam" id="PF03167">
    <property type="entry name" value="UDG"/>
    <property type="match status" value="1"/>
</dbReference>
<dbReference type="InterPro" id="IPR036895">
    <property type="entry name" value="Uracil-DNA_glycosylase-like_sf"/>
</dbReference>
<evidence type="ECO:0000313" key="6">
    <source>
        <dbReference type="EMBL" id="CAB4632763.1"/>
    </source>
</evidence>
<dbReference type="EMBL" id="CAEZVW010000003">
    <property type="protein sequence ID" value="CAB4635900.1"/>
    <property type="molecule type" value="Genomic_DNA"/>
</dbReference>
<dbReference type="GO" id="GO:0097510">
    <property type="term" value="P:base-excision repair, AP site formation via deaminated base removal"/>
    <property type="evidence" value="ECO:0007669"/>
    <property type="project" value="TreeGrafter"/>
</dbReference>
<dbReference type="NCBIfam" id="NF003588">
    <property type="entry name" value="PRK05254.1-1"/>
    <property type="match status" value="1"/>
</dbReference>
<dbReference type="NCBIfam" id="NF003592">
    <property type="entry name" value="PRK05254.1-5"/>
    <property type="match status" value="1"/>
</dbReference>
<proteinExistence type="inferred from homology"/>
<protein>
    <submittedName>
        <fullName evidence="6">Unannotated protein</fullName>
    </submittedName>
</protein>
<dbReference type="PROSITE" id="PS00130">
    <property type="entry name" value="U_DNA_GLYCOSYLASE"/>
    <property type="match status" value="1"/>
</dbReference>
<evidence type="ECO:0000313" key="8">
    <source>
        <dbReference type="EMBL" id="CAB4643246.1"/>
    </source>
</evidence>
<comment type="similarity">
    <text evidence="1">Belongs to the uracil-DNA glycosylase (UDG) superfamily. UNG family.</text>
</comment>
<accession>A0A6J6J8E3</accession>
<dbReference type="AlphaFoldDB" id="A0A6J6J8E3"/>
<dbReference type="Gene3D" id="3.40.470.10">
    <property type="entry name" value="Uracil-DNA glycosylase-like domain"/>
    <property type="match status" value="1"/>
</dbReference>
<dbReference type="HAMAP" id="MF_00148">
    <property type="entry name" value="UDG"/>
    <property type="match status" value="1"/>
</dbReference>
<keyword evidence="3" id="KW-0378">Hydrolase</keyword>
<evidence type="ECO:0000259" key="5">
    <source>
        <dbReference type="SMART" id="SM00986"/>
    </source>
</evidence>
<dbReference type="SMART" id="SM00987">
    <property type="entry name" value="UreE_C"/>
    <property type="match status" value="1"/>
</dbReference>
<dbReference type="InterPro" id="IPR018085">
    <property type="entry name" value="Ura-DNA_Glyclase_AS"/>
</dbReference>
<keyword evidence="2" id="KW-0227">DNA damage</keyword>
<evidence type="ECO:0000256" key="3">
    <source>
        <dbReference type="ARBA" id="ARBA00022801"/>
    </source>
</evidence>
<name>A0A6J6J8E3_9ZZZZ</name>
<dbReference type="SUPFAM" id="SSF52141">
    <property type="entry name" value="Uracil-DNA glycosylase-like"/>
    <property type="match status" value="1"/>
</dbReference>
<dbReference type="EMBL" id="CAEZVP010000067">
    <property type="protein sequence ID" value="CAB4632763.1"/>
    <property type="molecule type" value="Genomic_DNA"/>
</dbReference>
<dbReference type="EMBL" id="CAEZWK010000001">
    <property type="protein sequence ID" value="CAB4644272.1"/>
    <property type="molecule type" value="Genomic_DNA"/>
</dbReference>
<evidence type="ECO:0000313" key="7">
    <source>
        <dbReference type="EMBL" id="CAB4635900.1"/>
    </source>
</evidence>
<evidence type="ECO:0000256" key="1">
    <source>
        <dbReference type="ARBA" id="ARBA00008184"/>
    </source>
</evidence>
<reference evidence="6" key="1">
    <citation type="submission" date="2020-05" db="EMBL/GenBank/DDBJ databases">
        <authorList>
            <person name="Chiriac C."/>
            <person name="Salcher M."/>
            <person name="Ghai R."/>
            <person name="Kavagutti S V."/>
        </authorList>
    </citation>
    <scope>NUCLEOTIDE SEQUENCE</scope>
</reference>
<dbReference type="InterPro" id="IPR005122">
    <property type="entry name" value="Uracil-DNA_glycosylase-like"/>
</dbReference>
<evidence type="ECO:0000256" key="2">
    <source>
        <dbReference type="ARBA" id="ARBA00022763"/>
    </source>
</evidence>
<evidence type="ECO:0000256" key="4">
    <source>
        <dbReference type="ARBA" id="ARBA00023204"/>
    </source>
</evidence>
<gene>
    <name evidence="6" type="ORF">UFOPK2046_00469</name>
    <name evidence="7" type="ORF">UFOPK2157_00202</name>
    <name evidence="8" type="ORF">UFOPK2228_00060</name>
    <name evidence="9" type="ORF">UFOPK2245_00051</name>
</gene>
<sequence length="214" mass="23868">MPGLLYKQLHSDWQKVLVDLQHHIDSIESSLDKKNVAPDFDSIFRALTSPISSIKVVIFGQDPYPTPGVAHGLAFSAKKNGTKIPASLQNIFKELKDDIGNPLRSQTDLSDWAQQGVLLLNRILTTSVGSSLAHSKMDWERVTDRVAQVLGQRDVVAICWGRYAQEVATYFRDEWLITSVHPSPLSAYRGFFGSQPFSRANTILENNGISAVMW</sequence>
<feature type="domain" description="Uracil-DNA glycosylase-like" evidence="5">
    <location>
        <begin position="47"/>
        <end position="204"/>
    </location>
</feature>
<dbReference type="PANTHER" id="PTHR11264">
    <property type="entry name" value="URACIL-DNA GLYCOSYLASE"/>
    <property type="match status" value="1"/>
</dbReference>
<dbReference type="InterPro" id="IPR002043">
    <property type="entry name" value="UDG_fam1"/>
</dbReference>
<organism evidence="6">
    <name type="scientific">freshwater metagenome</name>
    <dbReference type="NCBI Taxonomy" id="449393"/>
    <lineage>
        <taxon>unclassified sequences</taxon>
        <taxon>metagenomes</taxon>
        <taxon>ecological metagenomes</taxon>
    </lineage>
</organism>
<dbReference type="PANTHER" id="PTHR11264:SF0">
    <property type="entry name" value="URACIL-DNA GLYCOSYLASE"/>
    <property type="match status" value="1"/>
</dbReference>
<dbReference type="CDD" id="cd10027">
    <property type="entry name" value="UDG-F1-like"/>
    <property type="match status" value="1"/>
</dbReference>
<dbReference type="GO" id="GO:0004844">
    <property type="term" value="F:uracil DNA N-glycosylase activity"/>
    <property type="evidence" value="ECO:0007669"/>
    <property type="project" value="InterPro"/>
</dbReference>
<dbReference type="EMBL" id="CAEZWF010000001">
    <property type="protein sequence ID" value="CAB4643246.1"/>
    <property type="molecule type" value="Genomic_DNA"/>
</dbReference>